<sequence length="548" mass="59654">MSQSTTNPAMEAKQSGPHFIIISILTLFSFGPQYFTNLSYILNQMIIQNGLKLSTHDMLLPSIASNLAFALGVPLGRILSMKFGIRKIYLTFIGIFIGGTLINIFSFGLYTLTIGRTIQGIGAGVLFLTILPLSLRSYPNKVRNYFILFAIGGLFGSSAVGAFFGSLSLSTSEWRWLFLLNILTSLICFWLGYTVLPQQKPEEKVSLKFDVKGVFLFALLLIVLIFPLFNLQEKGFSSIHVWPYLALAFILLVIFVAVDFTAENPLIPVRSLWAAKPISGTIMALAAHVALIIAIAGINGFLRTIMDPPFGSLTIFYFWFFIGIIVSALICTLLYDKLGAGILGIIGSITIILVSIQWRMVGPEAHLSMLSFQMACVGGGVSMVLISGALGTALAGDIHQATARSASLHSIRNFIGAVAAPVLGWFVLRMNAMHYEDIRGKTSLLDPELYSETAALVRKLMNSGHTFTEAKSLASYTIAVNAQKGAVLGAYHDLFSILLILGIIMLLASIGKALTGKGRSLVQKEKRILLQAPPKGKNKNEMILSNQN</sequence>
<evidence type="ECO:0000259" key="7">
    <source>
        <dbReference type="PROSITE" id="PS50850"/>
    </source>
</evidence>
<keyword evidence="2" id="KW-0813">Transport</keyword>
<feature type="transmembrane region" description="Helical" evidence="6">
    <location>
        <begin position="116"/>
        <end position="133"/>
    </location>
</feature>
<evidence type="ECO:0000256" key="4">
    <source>
        <dbReference type="ARBA" id="ARBA00022989"/>
    </source>
</evidence>
<dbReference type="InterPro" id="IPR036259">
    <property type="entry name" value="MFS_trans_sf"/>
</dbReference>
<feature type="transmembrane region" description="Helical" evidence="6">
    <location>
        <begin position="314"/>
        <end position="335"/>
    </location>
</feature>
<feature type="transmembrane region" description="Helical" evidence="6">
    <location>
        <begin position="282"/>
        <end position="302"/>
    </location>
</feature>
<dbReference type="PROSITE" id="PS50850">
    <property type="entry name" value="MFS"/>
    <property type="match status" value="1"/>
</dbReference>
<protein>
    <submittedName>
        <fullName evidence="8">MFS family permease</fullName>
    </submittedName>
</protein>
<feature type="transmembrane region" description="Helical" evidence="6">
    <location>
        <begin position="241"/>
        <end position="262"/>
    </location>
</feature>
<feature type="transmembrane region" description="Helical" evidence="6">
    <location>
        <begin position="410"/>
        <end position="428"/>
    </location>
</feature>
<comment type="subcellular location">
    <subcellularLocation>
        <location evidence="1">Cell membrane</location>
        <topology evidence="1">Multi-pass membrane protein</topology>
    </subcellularLocation>
</comment>
<gene>
    <name evidence="8" type="ORF">JOC77_001470</name>
</gene>
<dbReference type="EMBL" id="JAFBFI010000005">
    <property type="protein sequence ID" value="MBM7692043.1"/>
    <property type="molecule type" value="Genomic_DNA"/>
</dbReference>
<feature type="transmembrane region" description="Helical" evidence="6">
    <location>
        <begin position="494"/>
        <end position="514"/>
    </location>
</feature>
<dbReference type="SUPFAM" id="SSF103473">
    <property type="entry name" value="MFS general substrate transporter"/>
    <property type="match status" value="1"/>
</dbReference>
<organism evidence="8 9">
    <name type="scientific">Peribacillus deserti</name>
    <dbReference type="NCBI Taxonomy" id="673318"/>
    <lineage>
        <taxon>Bacteria</taxon>
        <taxon>Bacillati</taxon>
        <taxon>Bacillota</taxon>
        <taxon>Bacilli</taxon>
        <taxon>Bacillales</taxon>
        <taxon>Bacillaceae</taxon>
        <taxon>Peribacillus</taxon>
    </lineage>
</organism>
<feature type="transmembrane region" description="Helical" evidence="6">
    <location>
        <begin position="176"/>
        <end position="197"/>
    </location>
</feature>
<keyword evidence="3 6" id="KW-0812">Transmembrane</keyword>
<reference evidence="8 9" key="1">
    <citation type="submission" date="2021-01" db="EMBL/GenBank/DDBJ databases">
        <title>Genomic Encyclopedia of Type Strains, Phase IV (KMG-IV): sequencing the most valuable type-strain genomes for metagenomic binning, comparative biology and taxonomic classification.</title>
        <authorList>
            <person name="Goeker M."/>
        </authorList>
    </citation>
    <scope>NUCLEOTIDE SEQUENCE [LARGE SCALE GENOMIC DNA]</scope>
    <source>
        <strain evidence="8 9">DSM 105482</strain>
    </source>
</reference>
<evidence type="ECO:0000313" key="9">
    <source>
        <dbReference type="Proteomes" id="UP000823486"/>
    </source>
</evidence>
<comment type="caution">
    <text evidence="8">The sequence shown here is derived from an EMBL/GenBank/DDBJ whole genome shotgun (WGS) entry which is preliminary data.</text>
</comment>
<feature type="transmembrane region" description="Helical" evidence="6">
    <location>
        <begin position="145"/>
        <end position="164"/>
    </location>
</feature>
<dbReference type="PANTHER" id="PTHR23501">
    <property type="entry name" value="MAJOR FACILITATOR SUPERFAMILY"/>
    <property type="match status" value="1"/>
</dbReference>
<evidence type="ECO:0000256" key="1">
    <source>
        <dbReference type="ARBA" id="ARBA00004651"/>
    </source>
</evidence>
<proteinExistence type="predicted"/>
<feature type="transmembrane region" description="Helical" evidence="6">
    <location>
        <begin position="342"/>
        <end position="360"/>
    </location>
</feature>
<evidence type="ECO:0000256" key="3">
    <source>
        <dbReference type="ARBA" id="ARBA00022692"/>
    </source>
</evidence>
<feature type="domain" description="Major facilitator superfamily (MFS) profile" evidence="7">
    <location>
        <begin position="19"/>
        <end position="514"/>
    </location>
</feature>
<feature type="transmembrane region" description="Helical" evidence="6">
    <location>
        <begin position="16"/>
        <end position="35"/>
    </location>
</feature>
<evidence type="ECO:0000313" key="8">
    <source>
        <dbReference type="EMBL" id="MBM7692043.1"/>
    </source>
</evidence>
<dbReference type="Gene3D" id="1.20.1250.20">
    <property type="entry name" value="MFS general substrate transporter like domains"/>
    <property type="match status" value="1"/>
</dbReference>
<evidence type="ECO:0000256" key="5">
    <source>
        <dbReference type="ARBA" id="ARBA00023136"/>
    </source>
</evidence>
<dbReference type="PANTHER" id="PTHR23501:SF191">
    <property type="entry name" value="VACUOLAR BASIC AMINO ACID TRANSPORTER 4"/>
    <property type="match status" value="1"/>
</dbReference>
<keyword evidence="4 6" id="KW-1133">Transmembrane helix</keyword>
<keyword evidence="9" id="KW-1185">Reference proteome</keyword>
<dbReference type="InterPro" id="IPR020846">
    <property type="entry name" value="MFS_dom"/>
</dbReference>
<dbReference type="RefSeq" id="WP_239558649.1">
    <property type="nucleotide sequence ID" value="NZ_JAFBFI010000005.1"/>
</dbReference>
<feature type="transmembrane region" description="Helical" evidence="6">
    <location>
        <begin position="372"/>
        <end position="398"/>
    </location>
</feature>
<name>A0ABS2QFV5_9BACI</name>
<feature type="transmembrane region" description="Helical" evidence="6">
    <location>
        <begin position="58"/>
        <end position="76"/>
    </location>
</feature>
<dbReference type="Proteomes" id="UP000823486">
    <property type="component" value="Unassembled WGS sequence"/>
</dbReference>
<evidence type="ECO:0000256" key="2">
    <source>
        <dbReference type="ARBA" id="ARBA00022448"/>
    </source>
</evidence>
<dbReference type="InterPro" id="IPR011701">
    <property type="entry name" value="MFS"/>
</dbReference>
<feature type="transmembrane region" description="Helical" evidence="6">
    <location>
        <begin position="88"/>
        <end position="110"/>
    </location>
</feature>
<evidence type="ECO:0000256" key="6">
    <source>
        <dbReference type="SAM" id="Phobius"/>
    </source>
</evidence>
<dbReference type="Pfam" id="PF07690">
    <property type="entry name" value="MFS_1"/>
    <property type="match status" value="1"/>
</dbReference>
<keyword evidence="5 6" id="KW-0472">Membrane</keyword>
<feature type="transmembrane region" description="Helical" evidence="6">
    <location>
        <begin position="209"/>
        <end position="229"/>
    </location>
</feature>
<accession>A0ABS2QFV5</accession>